<gene>
    <name evidence="2" type="ORF">QFZ49_007258</name>
</gene>
<evidence type="ECO:0000256" key="1">
    <source>
        <dbReference type="SAM" id="MobiDB-lite"/>
    </source>
</evidence>
<dbReference type="RefSeq" id="WP_307630555.1">
    <property type="nucleotide sequence ID" value="NZ_JAUSZS010000008.1"/>
</dbReference>
<feature type="region of interest" description="Disordered" evidence="1">
    <location>
        <begin position="12"/>
        <end position="47"/>
    </location>
</feature>
<evidence type="ECO:0000313" key="3">
    <source>
        <dbReference type="Proteomes" id="UP001223072"/>
    </source>
</evidence>
<name>A0ABU0RZ67_9ACTN</name>
<comment type="caution">
    <text evidence="2">The sequence shown here is derived from an EMBL/GenBank/DDBJ whole genome shotgun (WGS) entry which is preliminary data.</text>
</comment>
<dbReference type="EMBL" id="JAUSZS010000008">
    <property type="protein sequence ID" value="MDQ0937283.1"/>
    <property type="molecule type" value="Genomic_DNA"/>
</dbReference>
<protein>
    <submittedName>
        <fullName evidence="2">Uncharacterized protein</fullName>
    </submittedName>
</protein>
<proteinExistence type="predicted"/>
<sequence>MRIGPFFQRFRLAEADPMSTTRAQPGGESGTWSPPTTSLPLAGPKIL</sequence>
<dbReference type="Proteomes" id="UP001223072">
    <property type="component" value="Unassembled WGS sequence"/>
</dbReference>
<organism evidence="2 3">
    <name type="scientific">Streptomyces turgidiscabies</name>
    <dbReference type="NCBI Taxonomy" id="85558"/>
    <lineage>
        <taxon>Bacteria</taxon>
        <taxon>Bacillati</taxon>
        <taxon>Actinomycetota</taxon>
        <taxon>Actinomycetes</taxon>
        <taxon>Kitasatosporales</taxon>
        <taxon>Streptomycetaceae</taxon>
        <taxon>Streptomyces</taxon>
    </lineage>
</organism>
<keyword evidence="3" id="KW-1185">Reference proteome</keyword>
<evidence type="ECO:0000313" key="2">
    <source>
        <dbReference type="EMBL" id="MDQ0937283.1"/>
    </source>
</evidence>
<reference evidence="2 3" key="1">
    <citation type="submission" date="2023-07" db="EMBL/GenBank/DDBJ databases">
        <title>Comparative genomics of wheat-associated soil bacteria to identify genetic determinants of phenazine resistance.</title>
        <authorList>
            <person name="Mouncey N."/>
        </authorList>
    </citation>
    <scope>NUCLEOTIDE SEQUENCE [LARGE SCALE GENOMIC DNA]</scope>
    <source>
        <strain evidence="2 3">W2I16</strain>
    </source>
</reference>
<accession>A0ABU0RZ67</accession>
<feature type="compositionally biased region" description="Polar residues" evidence="1">
    <location>
        <begin position="30"/>
        <end position="39"/>
    </location>
</feature>